<reference evidence="1 2" key="1">
    <citation type="journal article" date="2019" name="Nat. Ecol. Evol.">
        <title>Megaphylogeny resolves global patterns of mushroom evolution.</title>
        <authorList>
            <person name="Varga T."/>
            <person name="Krizsan K."/>
            <person name="Foldi C."/>
            <person name="Dima B."/>
            <person name="Sanchez-Garcia M."/>
            <person name="Sanchez-Ramirez S."/>
            <person name="Szollosi G.J."/>
            <person name="Szarkandi J.G."/>
            <person name="Papp V."/>
            <person name="Albert L."/>
            <person name="Andreopoulos W."/>
            <person name="Angelini C."/>
            <person name="Antonin V."/>
            <person name="Barry K.W."/>
            <person name="Bougher N.L."/>
            <person name="Buchanan P."/>
            <person name="Buyck B."/>
            <person name="Bense V."/>
            <person name="Catcheside P."/>
            <person name="Chovatia M."/>
            <person name="Cooper J."/>
            <person name="Damon W."/>
            <person name="Desjardin D."/>
            <person name="Finy P."/>
            <person name="Geml J."/>
            <person name="Haridas S."/>
            <person name="Hughes K."/>
            <person name="Justo A."/>
            <person name="Karasinski D."/>
            <person name="Kautmanova I."/>
            <person name="Kiss B."/>
            <person name="Kocsube S."/>
            <person name="Kotiranta H."/>
            <person name="LaButti K.M."/>
            <person name="Lechner B.E."/>
            <person name="Liimatainen K."/>
            <person name="Lipzen A."/>
            <person name="Lukacs Z."/>
            <person name="Mihaltcheva S."/>
            <person name="Morgado L.N."/>
            <person name="Niskanen T."/>
            <person name="Noordeloos M.E."/>
            <person name="Ohm R.A."/>
            <person name="Ortiz-Santana B."/>
            <person name="Ovrebo C."/>
            <person name="Racz N."/>
            <person name="Riley R."/>
            <person name="Savchenko A."/>
            <person name="Shiryaev A."/>
            <person name="Soop K."/>
            <person name="Spirin V."/>
            <person name="Szebenyi C."/>
            <person name="Tomsovsky M."/>
            <person name="Tulloss R.E."/>
            <person name="Uehling J."/>
            <person name="Grigoriev I.V."/>
            <person name="Vagvolgyi C."/>
            <person name="Papp T."/>
            <person name="Martin F.M."/>
            <person name="Miettinen O."/>
            <person name="Hibbett D.S."/>
            <person name="Nagy L.G."/>
        </authorList>
    </citation>
    <scope>NUCLEOTIDE SEQUENCE [LARGE SCALE GENOMIC DNA]</scope>
    <source>
        <strain evidence="1 2">CBS 962.96</strain>
    </source>
</reference>
<sequence length="176" mass="20116">MRKEACRETLFDYAAHDQSMFNKGCKGETYIFVFKDILAESRSTGQAQHRTTNGQTALHVHMLIGCGTMSGGVLAERVCVVGRFKLVLGFSRCHCQCTRTKSNLVCLRIGRDRTFKARPQSNNVVYPWNTNRNMLVSLVCDAREVWVFRYNLVENFKVVFLDSGGRHESKWVREIG</sequence>
<gene>
    <name evidence="1" type="ORF">K435DRAFT_345683</name>
</gene>
<evidence type="ECO:0000313" key="1">
    <source>
        <dbReference type="EMBL" id="THV02552.1"/>
    </source>
</evidence>
<dbReference type="Proteomes" id="UP000297245">
    <property type="component" value="Unassembled WGS sequence"/>
</dbReference>
<protein>
    <submittedName>
        <fullName evidence="1">Uncharacterized protein</fullName>
    </submittedName>
</protein>
<evidence type="ECO:0000313" key="2">
    <source>
        <dbReference type="Proteomes" id="UP000297245"/>
    </source>
</evidence>
<dbReference type="AlphaFoldDB" id="A0A4S8MIX7"/>
<accession>A0A4S8MIX7</accession>
<organism evidence="1 2">
    <name type="scientific">Dendrothele bispora (strain CBS 962.96)</name>
    <dbReference type="NCBI Taxonomy" id="1314807"/>
    <lineage>
        <taxon>Eukaryota</taxon>
        <taxon>Fungi</taxon>
        <taxon>Dikarya</taxon>
        <taxon>Basidiomycota</taxon>
        <taxon>Agaricomycotina</taxon>
        <taxon>Agaricomycetes</taxon>
        <taxon>Agaricomycetidae</taxon>
        <taxon>Agaricales</taxon>
        <taxon>Agaricales incertae sedis</taxon>
        <taxon>Dendrothele</taxon>
    </lineage>
</organism>
<name>A0A4S8MIX7_DENBC</name>
<dbReference type="EMBL" id="ML179076">
    <property type="protein sequence ID" value="THV02552.1"/>
    <property type="molecule type" value="Genomic_DNA"/>
</dbReference>
<proteinExistence type="predicted"/>
<keyword evidence="2" id="KW-1185">Reference proteome</keyword>